<dbReference type="Proteomes" id="UP001387110">
    <property type="component" value="Unassembled WGS sequence"/>
</dbReference>
<sequence>MKKIFVIVFIGFLFGCSQTGTEDEASYAMIVIVNNKEYSGTEAELDASKRQGEKISTILKKTKAYEMPQANSQSNLFSVGSTIYSVKGTEDFIIVKDKENKKWLLKKVRDIKNELNE</sequence>
<gene>
    <name evidence="1" type="ORF">SZL87_01725</name>
</gene>
<evidence type="ECO:0008006" key="3">
    <source>
        <dbReference type="Google" id="ProtNLM"/>
    </source>
</evidence>
<evidence type="ECO:0000313" key="1">
    <source>
        <dbReference type="EMBL" id="MEI4461137.1"/>
    </source>
</evidence>
<comment type="caution">
    <text evidence="1">The sequence shown here is derived from an EMBL/GenBank/DDBJ whole genome shotgun (WGS) entry which is preliminary data.</text>
</comment>
<reference evidence="1 2" key="1">
    <citation type="submission" date="2023-12" db="EMBL/GenBank/DDBJ databases">
        <authorList>
            <person name="Easwaran N."/>
            <person name="Lazarus H.P.S."/>
        </authorList>
    </citation>
    <scope>NUCLEOTIDE SEQUENCE [LARGE SCALE GENOMIC DNA]</scope>
    <source>
        <strain evidence="1 2">VIT-2023</strain>
    </source>
</reference>
<dbReference type="GeneID" id="90836924"/>
<name>A0ABU8EE37_9BACL</name>
<protein>
    <recommendedName>
        <fullName evidence="3">Lipoprotein</fullName>
    </recommendedName>
</protein>
<evidence type="ECO:0000313" key="2">
    <source>
        <dbReference type="Proteomes" id="UP001387110"/>
    </source>
</evidence>
<dbReference type="PROSITE" id="PS51257">
    <property type="entry name" value="PROKAR_LIPOPROTEIN"/>
    <property type="match status" value="1"/>
</dbReference>
<dbReference type="RefSeq" id="WP_075642476.1">
    <property type="nucleotide sequence ID" value="NZ_JBAWKY010000001.1"/>
</dbReference>
<proteinExistence type="predicted"/>
<keyword evidence="2" id="KW-1185">Reference proteome</keyword>
<organism evidence="1 2">
    <name type="scientific">Exiguobacterium indicum</name>
    <dbReference type="NCBI Taxonomy" id="296995"/>
    <lineage>
        <taxon>Bacteria</taxon>
        <taxon>Bacillati</taxon>
        <taxon>Bacillota</taxon>
        <taxon>Bacilli</taxon>
        <taxon>Bacillales</taxon>
        <taxon>Bacillales Family XII. Incertae Sedis</taxon>
        <taxon>Exiguobacterium</taxon>
    </lineage>
</organism>
<accession>A0ABU8EE37</accession>
<dbReference type="EMBL" id="JBAWKY010000001">
    <property type="protein sequence ID" value="MEI4461137.1"/>
    <property type="molecule type" value="Genomic_DNA"/>
</dbReference>